<dbReference type="EMBL" id="CZAF01000003">
    <property type="protein sequence ID" value="CUO62750.1"/>
    <property type="molecule type" value="Genomic_DNA"/>
</dbReference>
<dbReference type="EMBL" id="WCTJ01000007">
    <property type="protein sequence ID" value="KAB4257097.1"/>
    <property type="molecule type" value="Genomic_DNA"/>
</dbReference>
<evidence type="ECO:0000313" key="30">
    <source>
        <dbReference type="Proteomes" id="UP000095614"/>
    </source>
</evidence>
<dbReference type="Proteomes" id="UP001215818">
    <property type="component" value="Unassembled WGS sequence"/>
</dbReference>
<dbReference type="GO" id="GO:0009279">
    <property type="term" value="C:cell outer membrane"/>
    <property type="evidence" value="ECO:0007669"/>
    <property type="project" value="UniProtKB-SubCell"/>
</dbReference>
<evidence type="ECO:0000313" key="38">
    <source>
        <dbReference type="Proteomes" id="UP000263754"/>
    </source>
</evidence>
<keyword evidence="5" id="KW-0998">Cell outer membrane</keyword>
<dbReference type="Pfam" id="PF07980">
    <property type="entry name" value="SusD_RagB"/>
    <property type="match status" value="1"/>
</dbReference>
<dbReference type="EMBL" id="QSRB01000006">
    <property type="protein sequence ID" value="RGK86149.1"/>
    <property type="molecule type" value="Genomic_DNA"/>
</dbReference>
<evidence type="ECO:0000313" key="20">
    <source>
        <dbReference type="EMBL" id="RGJ89137.1"/>
    </source>
</evidence>
<evidence type="ECO:0000313" key="46">
    <source>
        <dbReference type="Proteomes" id="UP001181247"/>
    </source>
</evidence>
<reference evidence="18 32" key="2">
    <citation type="journal article" date="2016" name="Nat. Biotechnol.">
        <title>Measurement of bacterial replication rates in microbial communities.</title>
        <authorList>
            <person name="Brown C.T."/>
            <person name="Olm M.R."/>
            <person name="Thomas B.C."/>
            <person name="Banfield J.F."/>
        </authorList>
    </citation>
    <scope>NUCLEOTIDE SEQUENCE [LARGE SCALE GENOMIC DNA]</scope>
    <source>
        <strain evidence="18">45_41</strain>
    </source>
</reference>
<evidence type="ECO:0000313" key="41">
    <source>
        <dbReference type="Proteomes" id="UP000284640"/>
    </source>
</evidence>
<dbReference type="EMBL" id="QSVA01000004">
    <property type="protein sequence ID" value="RGN95430.1"/>
    <property type="molecule type" value="Genomic_DNA"/>
</dbReference>
<dbReference type="Proteomes" id="UP001181247">
    <property type="component" value="Unassembled WGS sequence"/>
</dbReference>
<dbReference type="InterPro" id="IPR012944">
    <property type="entry name" value="SusD_RagB_dom"/>
</dbReference>
<dbReference type="EMBL" id="WCTM01000004">
    <property type="protein sequence ID" value="KAB4244018.1"/>
    <property type="molecule type" value="Genomic_DNA"/>
</dbReference>
<dbReference type="OrthoDB" id="5694214at2"/>
<keyword evidence="4" id="KW-0472">Membrane</keyword>
<dbReference type="EMBL" id="JAQNRK010000016">
    <property type="protein sequence ID" value="MDC1795584.1"/>
    <property type="molecule type" value="Genomic_DNA"/>
</dbReference>
<dbReference type="InterPro" id="IPR033985">
    <property type="entry name" value="SusD-like_N"/>
</dbReference>
<dbReference type="Proteomes" id="UP000487989">
    <property type="component" value="Unassembled WGS sequence"/>
</dbReference>
<organism evidence="17 46">
    <name type="scientific">Bacteroides uniformis</name>
    <dbReference type="NCBI Taxonomy" id="820"/>
    <lineage>
        <taxon>Bacteria</taxon>
        <taxon>Pseudomonadati</taxon>
        <taxon>Bacteroidota</taxon>
        <taxon>Bacteroidia</taxon>
        <taxon>Bacteroidales</taxon>
        <taxon>Bacteroidaceae</taxon>
        <taxon>Bacteroides</taxon>
    </lineage>
</organism>
<evidence type="ECO:0000313" key="8">
    <source>
        <dbReference type="EMBL" id="CUN94892.1"/>
    </source>
</evidence>
<evidence type="ECO:0000313" key="19">
    <source>
        <dbReference type="EMBL" id="RGI74835.1"/>
    </source>
</evidence>
<dbReference type="Proteomes" id="UP000261295">
    <property type="component" value="Unassembled WGS sequence"/>
</dbReference>
<evidence type="ECO:0000313" key="18">
    <source>
        <dbReference type="EMBL" id="OKZ32106.1"/>
    </source>
</evidence>
<dbReference type="Proteomes" id="UP000260759">
    <property type="component" value="Unassembled WGS sequence"/>
</dbReference>
<dbReference type="Gene3D" id="1.25.40.390">
    <property type="match status" value="1"/>
</dbReference>
<evidence type="ECO:0000313" key="45">
    <source>
        <dbReference type="Proteomes" id="UP000487989"/>
    </source>
</evidence>
<dbReference type="STRING" id="820.ERS852554_02029"/>
<dbReference type="EMBL" id="MNQU01000236">
    <property type="protein sequence ID" value="OKZ32106.1"/>
    <property type="molecule type" value="Genomic_DNA"/>
</dbReference>
<dbReference type="Proteomes" id="UP000284640">
    <property type="component" value="Unassembled WGS sequence"/>
</dbReference>
<feature type="domain" description="SusD-like N-terminal" evidence="7">
    <location>
        <begin position="87"/>
        <end position="221"/>
    </location>
</feature>
<evidence type="ECO:0000256" key="2">
    <source>
        <dbReference type="ARBA" id="ARBA00006275"/>
    </source>
</evidence>
<dbReference type="EMBL" id="QSEE01000007">
    <property type="protein sequence ID" value="RGZ49247.1"/>
    <property type="molecule type" value="Genomic_DNA"/>
</dbReference>
<evidence type="ECO:0000313" key="14">
    <source>
        <dbReference type="EMBL" id="MDC1751994.1"/>
    </source>
</evidence>
<dbReference type="EMBL" id="JAQNQY010000005">
    <property type="protein sequence ID" value="MDC1751994.1"/>
    <property type="molecule type" value="Genomic_DNA"/>
</dbReference>
<dbReference type="EMBL" id="CZBF01000003">
    <property type="protein sequence ID" value="CUP86093.1"/>
    <property type="molecule type" value="Genomic_DNA"/>
</dbReference>
<reference evidence="17" key="6">
    <citation type="submission" date="2023-10" db="EMBL/GenBank/DDBJ databases">
        <title>Genome of Potential pathogenic bacteria in Crohn's disease.</title>
        <authorList>
            <person name="Rodriguez-Palacios A."/>
        </authorList>
    </citation>
    <scope>NUCLEOTIDE SEQUENCE</scope>
    <source>
        <strain evidence="17">CavFT-hAR50</strain>
    </source>
</reference>
<keyword evidence="3" id="KW-0732">Signal</keyword>
<evidence type="ECO:0000313" key="10">
    <source>
        <dbReference type="EMBL" id="CUP86093.1"/>
    </source>
</evidence>
<evidence type="ECO:0000313" key="23">
    <source>
        <dbReference type="EMBL" id="RGM52249.1"/>
    </source>
</evidence>
<reference evidence="43 44" key="4">
    <citation type="journal article" date="2019" name="Nat. Med.">
        <title>A library of human gut bacterial isolates paired with longitudinal multiomics data enables mechanistic microbiome research.</title>
        <authorList>
            <person name="Poyet M."/>
            <person name="Groussin M."/>
            <person name="Gibbons S.M."/>
            <person name="Avila-Pacheco J."/>
            <person name="Jiang X."/>
            <person name="Kearney S.M."/>
            <person name="Perrotta A.R."/>
            <person name="Berdy B."/>
            <person name="Zhao S."/>
            <person name="Lieberman T.D."/>
            <person name="Swanson P.K."/>
            <person name="Smith M."/>
            <person name="Roesemann S."/>
            <person name="Alexander J.E."/>
            <person name="Rich S.A."/>
            <person name="Livny J."/>
            <person name="Vlamakis H."/>
            <person name="Clish C."/>
            <person name="Bullock K."/>
            <person name="Deik A."/>
            <person name="Scott J."/>
            <person name="Pierce K.A."/>
            <person name="Xavier R.J."/>
            <person name="Alm E.J."/>
        </authorList>
    </citation>
    <scope>NUCLEOTIDE SEQUENCE [LARGE SCALE GENOMIC DNA]</scope>
    <source>
        <strain evidence="13 45">BIOML-A3</strain>
        <strain evidence="11 44">BIOML-A5</strain>
        <strain evidence="12 43">BIOML-A6</strain>
    </source>
</reference>
<dbReference type="EMBL" id="QSKL01000038">
    <property type="protein sequence ID" value="RHE54982.1"/>
    <property type="molecule type" value="Genomic_DNA"/>
</dbReference>
<dbReference type="Proteomes" id="UP001218502">
    <property type="component" value="Unassembled WGS sequence"/>
</dbReference>
<evidence type="ECO:0000313" key="28">
    <source>
        <dbReference type="EMBL" id="RHE54982.1"/>
    </source>
</evidence>
<dbReference type="Proteomes" id="UP000186549">
    <property type="component" value="Unassembled WGS sequence"/>
</dbReference>
<dbReference type="Proteomes" id="UP000283601">
    <property type="component" value="Unassembled WGS sequence"/>
</dbReference>
<name>A0A139KH98_BACUN</name>
<evidence type="ECO:0000313" key="44">
    <source>
        <dbReference type="Proteomes" id="UP000462376"/>
    </source>
</evidence>
<reference evidence="29 30" key="1">
    <citation type="submission" date="2015-09" db="EMBL/GenBank/DDBJ databases">
        <authorList>
            <consortium name="Pathogen Informatics"/>
        </authorList>
    </citation>
    <scope>NUCLEOTIDE SEQUENCE [LARGE SCALE GENOMIC DNA]</scope>
    <source>
        <strain evidence="8 29">2789STDY5608791</strain>
        <strain evidence="9 30">2789STDY5834847</strain>
        <strain evidence="10 31">2789STDY5834942</strain>
    </source>
</reference>
<evidence type="ECO:0000256" key="1">
    <source>
        <dbReference type="ARBA" id="ARBA00004442"/>
    </source>
</evidence>
<evidence type="ECO:0000313" key="12">
    <source>
        <dbReference type="EMBL" id="KAB4244018.1"/>
    </source>
</evidence>
<proteinExistence type="inferred from homology"/>
<evidence type="ECO:0000313" key="15">
    <source>
        <dbReference type="EMBL" id="MDC1795584.1"/>
    </source>
</evidence>
<comment type="similarity">
    <text evidence="2">Belongs to the SusD family.</text>
</comment>
<dbReference type="Proteomes" id="UP000260795">
    <property type="component" value="Unassembled WGS sequence"/>
</dbReference>
<evidence type="ECO:0000313" key="43">
    <source>
        <dbReference type="Proteomes" id="UP000431575"/>
    </source>
</evidence>
<dbReference type="EMBL" id="JAWDEU010000002">
    <property type="protein sequence ID" value="MDU0244593.1"/>
    <property type="molecule type" value="Genomic_DNA"/>
</dbReference>
<evidence type="ECO:0000313" key="25">
    <source>
        <dbReference type="EMBL" id="RGZ49247.1"/>
    </source>
</evidence>
<dbReference type="Proteomes" id="UP000095614">
    <property type="component" value="Unassembled WGS sequence"/>
</dbReference>
<evidence type="ECO:0000313" key="16">
    <source>
        <dbReference type="EMBL" id="MDC1854085.1"/>
    </source>
</evidence>
<dbReference type="Pfam" id="PF14322">
    <property type="entry name" value="SusD-like_3"/>
    <property type="match status" value="1"/>
</dbReference>
<evidence type="ECO:0000313" key="32">
    <source>
        <dbReference type="Proteomes" id="UP000186549"/>
    </source>
</evidence>
<dbReference type="EMBL" id="QSRK01000002">
    <property type="protein sequence ID" value="RGL17214.1"/>
    <property type="molecule type" value="Genomic_DNA"/>
</dbReference>
<dbReference type="EMBL" id="QSTL01000022">
    <property type="protein sequence ID" value="RGM52249.1"/>
    <property type="molecule type" value="Genomic_DNA"/>
</dbReference>
<evidence type="ECO:0000256" key="3">
    <source>
        <dbReference type="ARBA" id="ARBA00022729"/>
    </source>
</evidence>
<dbReference type="AlphaFoldDB" id="A0A139KH98"/>
<evidence type="ECO:0000313" key="11">
    <source>
        <dbReference type="EMBL" id="KAB4239000.1"/>
    </source>
</evidence>
<dbReference type="Proteomes" id="UP000286114">
    <property type="component" value="Unassembled WGS sequence"/>
</dbReference>
<feature type="domain" description="RagB/SusD" evidence="6">
    <location>
        <begin position="350"/>
        <end position="599"/>
    </location>
</feature>
<dbReference type="PATRIC" id="fig|820.27.peg.618"/>
<dbReference type="EMBL" id="JAQNSB010000005">
    <property type="protein sequence ID" value="MDC1854085.1"/>
    <property type="molecule type" value="Genomic_DNA"/>
</dbReference>
<dbReference type="Proteomes" id="UP000263754">
    <property type="component" value="Unassembled WGS sequence"/>
</dbReference>
<evidence type="ECO:0000313" key="33">
    <source>
        <dbReference type="Proteomes" id="UP000260759"/>
    </source>
</evidence>
<evidence type="ECO:0000313" key="27">
    <source>
        <dbReference type="EMBL" id="RHE22150.1"/>
    </source>
</evidence>
<evidence type="ECO:0000313" key="24">
    <source>
        <dbReference type="EMBL" id="RGN95430.1"/>
    </source>
</evidence>
<dbReference type="PROSITE" id="PS51257">
    <property type="entry name" value="PROKAR_LIPOPROTEIN"/>
    <property type="match status" value="1"/>
</dbReference>
<sequence length="599" mass="67234">MKKITYFNVLVFTVLLLTMGGCNEDKFLKEDPRDALYPENLLVDYNGFKSMITPLYGLMRAEYRRADAMGGSIALCLHSAWGGGVDNSWANNSHAEMKFLYNPKEITYTDLAIWNNIFQWGYRIINTANMVISRADNDGINWGSGADAENRKNEVLAEARFFRAWAYRHLTYSFGAVPLSTQEITGLNYRDDWDRASLSSIREVMAEDFQFAVDNLPLRTSNNSKVSGAVARHYLGELYLAEGNAEKAVSVLKPLVESGEYSLINQRFGSNASNDGCPFIDVFYTPMYADGNTEVLLAFINTEEENSAYGTANVYMTTTYKNYYANDGDCKKTNQHNPDYINNGGEGSFAQVFWQANGGKGAGRVVPSRGALRLYNYKGMGEQDDRVSANAIVWSINDVDAAGNVTKVFDLGGTALIDTTVNAAMLTSTSIKKYDWPTTRKWDYTPPILANAANDGHYADIVYLRLADTYLLYAEALYKSNQVGEAIKWINKVRNRSNAVSITEDDLRIGGMDFILDERSRELLTEEERRHTLVRVCQENGGDERDTNNYFKRRMRELNEIAGIAGRGMDEYETPVLFPLPQSFIDANTGNPLENNPGY</sequence>
<evidence type="ECO:0000259" key="6">
    <source>
        <dbReference type="Pfam" id="PF07980"/>
    </source>
</evidence>
<dbReference type="EMBL" id="CYZF01000002">
    <property type="protein sequence ID" value="CUN94892.1"/>
    <property type="molecule type" value="Genomic_DNA"/>
</dbReference>
<evidence type="ECO:0000313" key="36">
    <source>
        <dbReference type="Proteomes" id="UP000260874"/>
    </source>
</evidence>
<gene>
    <name evidence="18" type="ORF">BHV79_11495</name>
    <name evidence="28" type="ORF">DW729_19565</name>
    <name evidence="27" type="ORF">DW758_14440</name>
    <name evidence="26" type="ORF">DW873_14550</name>
    <name evidence="25" type="ORF">DW988_08940</name>
    <name evidence="24" type="ORF">DXB37_06335</name>
    <name evidence="23" type="ORF">DXC07_18190</name>
    <name evidence="22" type="ORF">DXC80_01910</name>
    <name evidence="21" type="ORF">DXC91_09685</name>
    <name evidence="20" type="ORF">DXD40_18610</name>
    <name evidence="19" type="ORF">DXD90_12780</name>
    <name evidence="8" type="ORF">ERS417307_00803</name>
    <name evidence="9" type="ORF">ERS852462_00996</name>
    <name evidence="10" type="ORF">ERS852554_02029</name>
    <name evidence="12" type="ORF">GAP41_08955</name>
    <name evidence="11" type="ORF">GAP47_04625</name>
    <name evidence="13" type="ORF">GAP48_06390</name>
    <name evidence="15" type="ORF">POY73_15795</name>
    <name evidence="14" type="ORF">POY80_06020</name>
    <name evidence="16" type="ORF">POZ22_04670</name>
    <name evidence="17" type="ORF">RVH16_07690</name>
</gene>
<evidence type="ECO:0000256" key="5">
    <source>
        <dbReference type="ARBA" id="ARBA00023237"/>
    </source>
</evidence>
<evidence type="ECO:0000313" key="42">
    <source>
        <dbReference type="Proteomes" id="UP000286114"/>
    </source>
</evidence>
<reference evidence="14 47" key="5">
    <citation type="submission" date="2022-10" db="EMBL/GenBank/DDBJ databases">
        <title>Human gut microbiome strain richness.</title>
        <authorList>
            <person name="Chen-Liaw A."/>
        </authorList>
    </citation>
    <scope>NUCLEOTIDE SEQUENCE</scope>
    <source>
        <strain evidence="14">A1_m1001262Bd0_191120</strain>
        <strain evidence="16">BSD2780061687st1_G10_BSD2780061687b_171204</strain>
        <strain evidence="15 47">D53st1_B1_D53t1_180928</strain>
    </source>
</reference>
<evidence type="ECO:0000313" key="21">
    <source>
        <dbReference type="EMBL" id="RGK86149.1"/>
    </source>
</evidence>
<evidence type="ECO:0000313" key="17">
    <source>
        <dbReference type="EMBL" id="MDU0244593.1"/>
    </source>
</evidence>
<evidence type="ECO:0000313" key="47">
    <source>
        <dbReference type="Proteomes" id="UP001215818"/>
    </source>
</evidence>
<evidence type="ECO:0000313" key="13">
    <source>
        <dbReference type="EMBL" id="KAB4257097.1"/>
    </source>
</evidence>
<dbReference type="Proteomes" id="UP000462376">
    <property type="component" value="Unassembled WGS sequence"/>
</dbReference>
<dbReference type="Proteomes" id="UP000283684">
    <property type="component" value="Unassembled WGS sequence"/>
</dbReference>
<dbReference type="InterPro" id="IPR011990">
    <property type="entry name" value="TPR-like_helical_dom_sf"/>
</dbReference>
<evidence type="ECO:0000313" key="37">
    <source>
        <dbReference type="Proteomes" id="UP000261295"/>
    </source>
</evidence>
<dbReference type="RefSeq" id="WP_022401142.1">
    <property type="nucleotide sequence ID" value="NZ_BAABXG010000001.1"/>
</dbReference>
<dbReference type="EMBL" id="QSHA01000012">
    <property type="protein sequence ID" value="RHB70577.1"/>
    <property type="molecule type" value="Genomic_DNA"/>
</dbReference>
<evidence type="ECO:0000313" key="26">
    <source>
        <dbReference type="EMBL" id="RHB70577.1"/>
    </source>
</evidence>
<dbReference type="EMBL" id="WCTL01000003">
    <property type="protein sequence ID" value="KAB4239000.1"/>
    <property type="molecule type" value="Genomic_DNA"/>
</dbReference>
<evidence type="ECO:0000313" key="31">
    <source>
        <dbReference type="Proteomes" id="UP000095788"/>
    </source>
</evidence>
<dbReference type="EMBL" id="QSJZ01000012">
    <property type="protein sequence ID" value="RHE22150.1"/>
    <property type="molecule type" value="Genomic_DNA"/>
</dbReference>
<evidence type="ECO:0000313" key="39">
    <source>
        <dbReference type="Proteomes" id="UP000283601"/>
    </source>
</evidence>
<evidence type="ECO:0000313" key="35">
    <source>
        <dbReference type="Proteomes" id="UP000260844"/>
    </source>
</evidence>
<dbReference type="EMBL" id="QSOF01000017">
    <property type="protein sequence ID" value="RGI74835.1"/>
    <property type="molecule type" value="Genomic_DNA"/>
</dbReference>
<dbReference type="EMBL" id="QSPV01000025">
    <property type="protein sequence ID" value="RGJ89137.1"/>
    <property type="molecule type" value="Genomic_DNA"/>
</dbReference>
<dbReference type="Proteomes" id="UP000095419">
    <property type="component" value="Unassembled WGS sequence"/>
</dbReference>
<comment type="subcellular location">
    <subcellularLocation>
        <location evidence="1">Cell outer membrane</location>
    </subcellularLocation>
</comment>
<evidence type="ECO:0000313" key="22">
    <source>
        <dbReference type="EMBL" id="RGL17214.1"/>
    </source>
</evidence>
<accession>A0A139KH98</accession>
<dbReference type="Proteomes" id="UP000431575">
    <property type="component" value="Unassembled WGS sequence"/>
</dbReference>
<dbReference type="Proteomes" id="UP000260844">
    <property type="component" value="Unassembled WGS sequence"/>
</dbReference>
<evidence type="ECO:0000313" key="9">
    <source>
        <dbReference type="EMBL" id="CUO62750.1"/>
    </source>
</evidence>
<dbReference type="Proteomes" id="UP001214113">
    <property type="component" value="Unassembled WGS sequence"/>
</dbReference>
<evidence type="ECO:0000313" key="29">
    <source>
        <dbReference type="Proteomes" id="UP000095419"/>
    </source>
</evidence>
<dbReference type="Proteomes" id="UP000260874">
    <property type="component" value="Unassembled WGS sequence"/>
</dbReference>
<dbReference type="Proteomes" id="UP000095788">
    <property type="component" value="Unassembled WGS sequence"/>
</dbReference>
<reference evidence="33 34" key="3">
    <citation type="submission" date="2018-08" db="EMBL/GenBank/DDBJ databases">
        <title>A genome reference for cultivated species of the human gut microbiota.</title>
        <authorList>
            <person name="Zou Y."/>
            <person name="Xue W."/>
            <person name="Luo G."/>
        </authorList>
    </citation>
    <scope>NUCLEOTIDE SEQUENCE [LARGE SCALE GENOMIC DNA]</scope>
    <source>
        <strain evidence="28 41">AM27-46</strain>
        <strain evidence="27 39">AM29-12AC</strain>
        <strain evidence="26 42">AM39-1</strain>
        <strain evidence="25 40">AM50-4</strain>
        <strain evidence="24 33">OM03-4</strain>
        <strain evidence="23 37">OM07-9</strain>
        <strain evidence="22 34">TF08-13</strain>
        <strain evidence="21 36">TF09-22</strain>
        <strain evidence="20 35">TM04-30</strain>
        <strain evidence="19 38">TM10-17</strain>
    </source>
</reference>
<dbReference type="SUPFAM" id="SSF48452">
    <property type="entry name" value="TPR-like"/>
    <property type="match status" value="1"/>
</dbReference>
<evidence type="ECO:0000256" key="4">
    <source>
        <dbReference type="ARBA" id="ARBA00023136"/>
    </source>
</evidence>
<evidence type="ECO:0000313" key="34">
    <source>
        <dbReference type="Proteomes" id="UP000260795"/>
    </source>
</evidence>
<evidence type="ECO:0000259" key="7">
    <source>
        <dbReference type="Pfam" id="PF14322"/>
    </source>
</evidence>
<evidence type="ECO:0000313" key="40">
    <source>
        <dbReference type="Proteomes" id="UP000283684"/>
    </source>
</evidence>
<protein>
    <submittedName>
        <fullName evidence="8">RagB/SusD domain-containing protein</fullName>
    </submittedName>
    <submittedName>
        <fullName evidence="17">RagB/SusD family nutrient uptake outer membrane protein</fullName>
    </submittedName>
</protein>